<feature type="domain" description="SF4 helicase" evidence="13">
    <location>
        <begin position="180"/>
        <end position="440"/>
    </location>
</feature>
<dbReference type="InterPro" id="IPR036185">
    <property type="entry name" value="DNA_heli_DnaB-like_N_sf"/>
</dbReference>
<dbReference type="SUPFAM" id="SSF48024">
    <property type="entry name" value="N-terminal domain of DnaB helicase"/>
    <property type="match status" value="1"/>
</dbReference>
<keyword evidence="9" id="KW-0413">Isomerase</keyword>
<dbReference type="CDD" id="cd00984">
    <property type="entry name" value="DnaB_C"/>
    <property type="match status" value="1"/>
</dbReference>
<dbReference type="PANTHER" id="PTHR30153:SF2">
    <property type="entry name" value="REPLICATIVE DNA HELICASE"/>
    <property type="match status" value="1"/>
</dbReference>
<proteinExistence type="inferred from homology"/>
<evidence type="ECO:0000256" key="7">
    <source>
        <dbReference type="ARBA" id="ARBA00022840"/>
    </source>
</evidence>
<dbReference type="InterPro" id="IPR016136">
    <property type="entry name" value="DNA_helicase_N/primase_C"/>
</dbReference>
<name>A0ABZ0QNM4_9FIRM</name>
<comment type="catalytic activity">
    <reaction evidence="10 12">
        <text>ATP + H2O = ADP + phosphate + H(+)</text>
        <dbReference type="Rhea" id="RHEA:13065"/>
        <dbReference type="ChEBI" id="CHEBI:15377"/>
        <dbReference type="ChEBI" id="CHEBI:15378"/>
        <dbReference type="ChEBI" id="CHEBI:30616"/>
        <dbReference type="ChEBI" id="CHEBI:43474"/>
        <dbReference type="ChEBI" id="CHEBI:456216"/>
        <dbReference type="EC" id="5.6.2.3"/>
    </reaction>
</comment>
<dbReference type="Pfam" id="PF00772">
    <property type="entry name" value="DnaB"/>
    <property type="match status" value="1"/>
</dbReference>
<dbReference type="Pfam" id="PF03796">
    <property type="entry name" value="DnaB_C"/>
    <property type="match status" value="1"/>
</dbReference>
<keyword evidence="8 12" id="KW-0238">DNA-binding</keyword>
<comment type="similarity">
    <text evidence="1 12">Belongs to the helicase family. DnaB subfamily.</text>
</comment>
<dbReference type="InterPro" id="IPR007692">
    <property type="entry name" value="DNA_helicase_DnaB"/>
</dbReference>
<dbReference type="InterPro" id="IPR007693">
    <property type="entry name" value="DNA_helicase_DnaB-like_N"/>
</dbReference>
<dbReference type="EMBL" id="CP132508">
    <property type="protein sequence ID" value="WPD19091.1"/>
    <property type="molecule type" value="Genomic_DNA"/>
</dbReference>
<comment type="function">
    <text evidence="12">The main replicative DNA helicase, it participates in initiation and elongation during chromosome replication. Travels ahead of the DNA replisome, separating dsDNA into templates for DNA synthesis. A processive ATP-dependent 5'-3' DNA helicase it has DNA-dependent ATPase activity.</text>
</comment>
<dbReference type="PANTHER" id="PTHR30153">
    <property type="entry name" value="REPLICATIVE DNA HELICASE DNAB"/>
    <property type="match status" value="1"/>
</dbReference>
<keyword evidence="4 12" id="KW-0547">Nucleotide-binding</keyword>
<evidence type="ECO:0000256" key="4">
    <source>
        <dbReference type="ARBA" id="ARBA00022741"/>
    </source>
</evidence>
<evidence type="ECO:0000256" key="1">
    <source>
        <dbReference type="ARBA" id="ARBA00008428"/>
    </source>
</evidence>
<evidence type="ECO:0000259" key="13">
    <source>
        <dbReference type="PROSITE" id="PS51199"/>
    </source>
</evidence>
<evidence type="ECO:0000256" key="6">
    <source>
        <dbReference type="ARBA" id="ARBA00022806"/>
    </source>
</evidence>
<keyword evidence="7 12" id="KW-0067">ATP-binding</keyword>
<keyword evidence="3 12" id="KW-0235">DNA replication</keyword>
<dbReference type="InterPro" id="IPR027417">
    <property type="entry name" value="P-loop_NTPase"/>
</dbReference>
<evidence type="ECO:0000256" key="8">
    <source>
        <dbReference type="ARBA" id="ARBA00023125"/>
    </source>
</evidence>
<dbReference type="RefSeq" id="WP_135224586.1">
    <property type="nucleotide sequence ID" value="NZ_CP132508.1"/>
</dbReference>
<keyword evidence="2 12" id="KW-0639">Primosome</keyword>
<keyword evidence="6 12" id="KW-0347">Helicase</keyword>
<dbReference type="InterPro" id="IPR007694">
    <property type="entry name" value="DNA_helicase_DnaB-like_C"/>
</dbReference>
<dbReference type="GO" id="GO:0016787">
    <property type="term" value="F:hydrolase activity"/>
    <property type="evidence" value="ECO:0007669"/>
    <property type="project" value="UniProtKB-KW"/>
</dbReference>
<evidence type="ECO:0000256" key="2">
    <source>
        <dbReference type="ARBA" id="ARBA00022515"/>
    </source>
</evidence>
<evidence type="ECO:0000256" key="12">
    <source>
        <dbReference type="RuleBase" id="RU362085"/>
    </source>
</evidence>
<protein>
    <recommendedName>
        <fullName evidence="11 12">Replicative DNA helicase</fullName>
        <ecNumber evidence="11 12">5.6.2.3</ecNumber>
    </recommendedName>
</protein>
<keyword evidence="15" id="KW-1185">Reference proteome</keyword>
<evidence type="ECO:0000256" key="3">
    <source>
        <dbReference type="ARBA" id="ARBA00022705"/>
    </source>
</evidence>
<dbReference type="GO" id="GO:0003678">
    <property type="term" value="F:DNA helicase activity"/>
    <property type="evidence" value="ECO:0007669"/>
    <property type="project" value="UniProtKB-EC"/>
</dbReference>
<dbReference type="Gene3D" id="3.40.50.300">
    <property type="entry name" value="P-loop containing nucleotide triphosphate hydrolases"/>
    <property type="match status" value="1"/>
</dbReference>
<gene>
    <name evidence="14" type="primary">dnaB</name>
    <name evidence="14" type="ORF">Q5761_12250</name>
</gene>
<evidence type="ECO:0000256" key="11">
    <source>
        <dbReference type="NCBIfam" id="TIGR00665"/>
    </source>
</evidence>
<organism evidence="14 15">
    <name type="scientific">Thermaerobacter composti</name>
    <dbReference type="NCBI Taxonomy" id="554949"/>
    <lineage>
        <taxon>Bacteria</taxon>
        <taxon>Bacillati</taxon>
        <taxon>Bacillota</taxon>
        <taxon>Clostridia</taxon>
        <taxon>Eubacteriales</taxon>
        <taxon>Clostridiales Family XVII. Incertae Sedis</taxon>
        <taxon>Thermaerobacter</taxon>
    </lineage>
</organism>
<dbReference type="NCBIfam" id="NF004384">
    <property type="entry name" value="PRK05748.1"/>
    <property type="match status" value="1"/>
</dbReference>
<reference evidence="14 15" key="1">
    <citation type="submission" date="2023-08" db="EMBL/GenBank/DDBJ databases">
        <title>Genome sequence of Thermaerobacter compostii strain Ins1, a spore-forming filamentous bacterium isolated from a deep geothermal reservoir.</title>
        <authorList>
            <person name="Bregnard D."/>
            <person name="Gonzalez D."/>
            <person name="Junier P."/>
        </authorList>
    </citation>
    <scope>NUCLEOTIDE SEQUENCE [LARGE SCALE GENOMIC DNA]</scope>
    <source>
        <strain evidence="14 15">Ins1</strain>
    </source>
</reference>
<accession>A0ABZ0QNM4</accession>
<dbReference type="SUPFAM" id="SSF52540">
    <property type="entry name" value="P-loop containing nucleoside triphosphate hydrolases"/>
    <property type="match status" value="1"/>
</dbReference>
<evidence type="ECO:0000256" key="10">
    <source>
        <dbReference type="ARBA" id="ARBA00048954"/>
    </source>
</evidence>
<dbReference type="Proteomes" id="UP001304683">
    <property type="component" value="Chromosome"/>
</dbReference>
<dbReference type="NCBIfam" id="TIGR00665">
    <property type="entry name" value="DnaB"/>
    <property type="match status" value="1"/>
</dbReference>
<keyword evidence="5 12" id="KW-0378">Hydrolase</keyword>
<dbReference type="EC" id="5.6.2.3" evidence="11 12"/>
<evidence type="ECO:0000313" key="14">
    <source>
        <dbReference type="EMBL" id="WPD19091.1"/>
    </source>
</evidence>
<evidence type="ECO:0000256" key="9">
    <source>
        <dbReference type="ARBA" id="ARBA00023235"/>
    </source>
</evidence>
<sequence length="443" mass="49557">MTSLPPAERVPPQSVEAEQSVLGAILIDREALARVVEILEPSHFYREAHQRIFEVAAELFERGEAVDTITLSEALRQRGLLERVGGLAYLTSLANAVPTAANAEHYARIVEEKALLRRLVAAATDIARRAYEGQDPAEVQIDQAEQAIFAIAQDRRRQSYASIRDVLVDTFEHIERLYLHQGETIGVPTGFRDLDSMLAGLHPSELIILAARPSQGKTTLAMNIVVHAAAHGYPVGVFSLEMSRDQLAMRLLAAEARLNQQRLRTGMLAEDDWPRLTDAIGRLSELPVFIDDTPNLSIMEVRARARRMKAEHDIGLLVLDYLQLMHTRGRVESRQQEISEISRSLKALARELKIPVLALSQLSRAVEQRQDRRPQLSDLRESGAIEQDADVVLFIYHNPEEAAENVVEIIVAKQRNGPTGSVKLYFLKEFGRFGNLDTRHALA</sequence>
<dbReference type="Gene3D" id="1.10.860.10">
    <property type="entry name" value="DNAb Helicase, Chain A"/>
    <property type="match status" value="1"/>
</dbReference>
<evidence type="ECO:0000256" key="5">
    <source>
        <dbReference type="ARBA" id="ARBA00022801"/>
    </source>
</evidence>
<evidence type="ECO:0000313" key="15">
    <source>
        <dbReference type="Proteomes" id="UP001304683"/>
    </source>
</evidence>
<dbReference type="PROSITE" id="PS51199">
    <property type="entry name" value="SF4_HELICASE"/>
    <property type="match status" value="1"/>
</dbReference>